<comment type="similarity">
    <text evidence="1">Belongs to the CFAP97 family.</text>
</comment>
<proteinExistence type="inferred from homology"/>
<dbReference type="Proteomes" id="UP000232323">
    <property type="component" value="Unassembled WGS sequence"/>
</dbReference>
<dbReference type="OrthoDB" id="515313at2759"/>
<evidence type="ECO:0000256" key="1">
    <source>
        <dbReference type="ARBA" id="ARBA00008315"/>
    </source>
</evidence>
<dbReference type="PANTHER" id="PTHR23035:SF1">
    <property type="entry name" value="CILIA- AND FLAGELLA-ASSOCIATED PROTEIN 97"/>
    <property type="match status" value="1"/>
</dbReference>
<dbReference type="AlphaFoldDB" id="A0A250XQ29"/>
<comment type="caution">
    <text evidence="2">The sequence shown here is derived from an EMBL/GenBank/DDBJ whole genome shotgun (WGS) entry which is preliminary data.</text>
</comment>
<evidence type="ECO:0000313" key="3">
    <source>
        <dbReference type="Proteomes" id="UP000232323"/>
    </source>
</evidence>
<gene>
    <name evidence="2" type="ORF">CEUSTIGMA_g12533.t1</name>
</gene>
<dbReference type="InterPro" id="IPR038791">
    <property type="entry name" value="Cfap97/Hemingway"/>
</dbReference>
<dbReference type="EMBL" id="BEGY01000150">
    <property type="protein sequence ID" value="GAX85113.1"/>
    <property type="molecule type" value="Genomic_DNA"/>
</dbReference>
<keyword evidence="3" id="KW-1185">Reference proteome</keyword>
<sequence length="194" mass="21877">MPVRLWQLKAPSPRRVSAPAKSRSLDNRFTFSSSPNSVVARPHKRLDFSHSAFHAIKIQEDNHKLCRRLVEISSSTKPVLNTRNFHTIDAAPVGRLAPANVAAANINRRKLADEIAQENLSFFKRLQAVKSTEGVSREALAKSYFMNQEYACNARKLYNVPQPMTLQSMMMVHMTQQPSTMEQAKVTSVNLNQS</sequence>
<dbReference type="Pfam" id="PF13879">
    <property type="entry name" value="Hmw_CFAP97"/>
    <property type="match status" value="1"/>
</dbReference>
<dbReference type="InterPro" id="IPR029488">
    <property type="entry name" value="Hmw/CFAP97"/>
</dbReference>
<evidence type="ECO:0000313" key="2">
    <source>
        <dbReference type="EMBL" id="GAX85113.1"/>
    </source>
</evidence>
<organism evidence="2 3">
    <name type="scientific">Chlamydomonas eustigma</name>
    <dbReference type="NCBI Taxonomy" id="1157962"/>
    <lineage>
        <taxon>Eukaryota</taxon>
        <taxon>Viridiplantae</taxon>
        <taxon>Chlorophyta</taxon>
        <taxon>core chlorophytes</taxon>
        <taxon>Chlorophyceae</taxon>
        <taxon>CS clade</taxon>
        <taxon>Chlamydomonadales</taxon>
        <taxon>Chlamydomonadaceae</taxon>
        <taxon>Chlamydomonas</taxon>
    </lineage>
</organism>
<reference evidence="2 3" key="1">
    <citation type="submission" date="2017-08" db="EMBL/GenBank/DDBJ databases">
        <title>Acidophilic green algal genome provides insights into adaptation to an acidic environment.</title>
        <authorList>
            <person name="Hirooka S."/>
            <person name="Hirose Y."/>
            <person name="Kanesaki Y."/>
            <person name="Higuchi S."/>
            <person name="Fujiwara T."/>
            <person name="Onuma R."/>
            <person name="Era A."/>
            <person name="Ohbayashi R."/>
            <person name="Uzuka A."/>
            <person name="Nozaki H."/>
            <person name="Yoshikawa H."/>
            <person name="Miyagishima S.Y."/>
        </authorList>
    </citation>
    <scope>NUCLEOTIDE SEQUENCE [LARGE SCALE GENOMIC DNA]</scope>
    <source>
        <strain evidence="2 3">NIES-2499</strain>
    </source>
</reference>
<protein>
    <submittedName>
        <fullName evidence="2">Uncharacterized protein</fullName>
    </submittedName>
</protein>
<accession>A0A250XQ29</accession>
<dbReference type="PANTHER" id="PTHR23035">
    <property type="entry name" value="CILIA- AND FLAGELLA-ASSOCIATED PROTEIN 97-RELATED"/>
    <property type="match status" value="1"/>
</dbReference>
<name>A0A250XQ29_9CHLO</name>